<dbReference type="VEuPathDB" id="PiroplasmaDB:TA09970"/>
<reference evidence="2" key="1">
    <citation type="submission" date="2018-07" db="EMBL/GenBank/DDBJ databases">
        <authorList>
            <person name="Quirk P.G."/>
            <person name="Krulwich T.A."/>
        </authorList>
    </citation>
    <scope>NUCLEOTIDE SEQUENCE</scope>
    <source>
        <strain evidence="2">Anand</strain>
    </source>
</reference>
<evidence type="ECO:0000313" key="3">
    <source>
        <dbReference type="EMBL" id="SVP95545.1"/>
    </source>
</evidence>
<feature type="domain" description="Ubiquinol-cytochrome c chaperone" evidence="1">
    <location>
        <begin position="106"/>
        <end position="239"/>
    </location>
</feature>
<proteinExistence type="predicted"/>
<name>A0A3B0MX79_THEAN</name>
<dbReference type="EMBL" id="UIVS01000004">
    <property type="protein sequence ID" value="SVP95545.1"/>
    <property type="molecule type" value="Genomic_DNA"/>
</dbReference>
<gene>
    <name evidence="2" type="ORF">TAT_000370900</name>
    <name evidence="3" type="ORF">TAV_000370900</name>
</gene>
<evidence type="ECO:0000259" key="1">
    <source>
        <dbReference type="Pfam" id="PF03981"/>
    </source>
</evidence>
<protein>
    <recommendedName>
        <fullName evidence="1">Ubiquinol-cytochrome c chaperone domain-containing protein</fullName>
    </recommendedName>
</protein>
<dbReference type="AlphaFoldDB" id="A0A3B0MX79"/>
<dbReference type="InterPro" id="IPR021150">
    <property type="entry name" value="Ubiq_cyt_c_chap"/>
</dbReference>
<accession>A0A3B0MX79</accession>
<organism evidence="2">
    <name type="scientific">Theileria annulata</name>
    <dbReference type="NCBI Taxonomy" id="5874"/>
    <lineage>
        <taxon>Eukaryota</taxon>
        <taxon>Sar</taxon>
        <taxon>Alveolata</taxon>
        <taxon>Apicomplexa</taxon>
        <taxon>Aconoidasida</taxon>
        <taxon>Piroplasmida</taxon>
        <taxon>Theileriidae</taxon>
        <taxon>Theileria</taxon>
    </lineage>
</organism>
<evidence type="ECO:0000313" key="2">
    <source>
        <dbReference type="EMBL" id="SVP94913.1"/>
    </source>
</evidence>
<dbReference type="EMBL" id="UIVT01000004">
    <property type="protein sequence ID" value="SVP94913.1"/>
    <property type="molecule type" value="Genomic_DNA"/>
</dbReference>
<sequence length="242" mass="28909">MYYTLRPHFIASLVRSGKNARFLSHLGKAASTEFTVAHPLSFEAEKVAQCLIPKPDNFNSIFYKIRQALRDPMSKIHPFMLICYTRSESPEYYENFGLKFENQTVRIMFTILHVWFIHRGFHKHGLDTRKILIWEYLYVRFRDILVSIETPEHNFERYLVDMQGKTLGFCLALDESFDLYFEKGDPSMLKKMITLYFYNNDQRLRDSENVEKLSFYTIMMESFINKLPKDELKHALFVWLVH</sequence>
<dbReference type="Pfam" id="PF03981">
    <property type="entry name" value="Ubiq_cyt_C_chap"/>
    <property type="match status" value="1"/>
</dbReference>